<dbReference type="AlphaFoldDB" id="A0AA88IMS5"/>
<organism evidence="1 2">
    <name type="scientific">Channa striata</name>
    <name type="common">Snakehead murrel</name>
    <name type="synonym">Ophicephalus striatus</name>
    <dbReference type="NCBI Taxonomy" id="64152"/>
    <lineage>
        <taxon>Eukaryota</taxon>
        <taxon>Metazoa</taxon>
        <taxon>Chordata</taxon>
        <taxon>Craniata</taxon>
        <taxon>Vertebrata</taxon>
        <taxon>Euteleostomi</taxon>
        <taxon>Actinopterygii</taxon>
        <taxon>Neopterygii</taxon>
        <taxon>Teleostei</taxon>
        <taxon>Neoteleostei</taxon>
        <taxon>Acanthomorphata</taxon>
        <taxon>Anabantaria</taxon>
        <taxon>Anabantiformes</taxon>
        <taxon>Channoidei</taxon>
        <taxon>Channidae</taxon>
        <taxon>Channa</taxon>
    </lineage>
</organism>
<dbReference type="EMBL" id="JAUPFM010000021">
    <property type="protein sequence ID" value="KAK2816921.1"/>
    <property type="molecule type" value="Genomic_DNA"/>
</dbReference>
<gene>
    <name evidence="1" type="ORF">Q5P01_025112</name>
</gene>
<evidence type="ECO:0000313" key="2">
    <source>
        <dbReference type="Proteomes" id="UP001187415"/>
    </source>
</evidence>
<protein>
    <submittedName>
        <fullName evidence="1">Uncharacterized protein</fullName>
    </submittedName>
</protein>
<proteinExistence type="predicted"/>
<sequence>MQQYSKCTSEDCGCGRKDTKTLKCVKPLQRTDHRNWLHSRSPALRAQRHELHFPQCSTVHRGCDAG</sequence>
<evidence type="ECO:0000313" key="1">
    <source>
        <dbReference type="EMBL" id="KAK2816921.1"/>
    </source>
</evidence>
<name>A0AA88IMS5_CHASR</name>
<accession>A0AA88IMS5</accession>
<dbReference type="Proteomes" id="UP001187415">
    <property type="component" value="Unassembled WGS sequence"/>
</dbReference>
<reference evidence="1" key="1">
    <citation type="submission" date="2023-07" db="EMBL/GenBank/DDBJ databases">
        <title>Chromosome-level Genome Assembly of Striped Snakehead (Channa striata).</title>
        <authorList>
            <person name="Liu H."/>
        </authorList>
    </citation>
    <scope>NUCLEOTIDE SEQUENCE</scope>
    <source>
        <strain evidence="1">Gz</strain>
        <tissue evidence="1">Muscle</tissue>
    </source>
</reference>
<keyword evidence="2" id="KW-1185">Reference proteome</keyword>
<comment type="caution">
    <text evidence="1">The sequence shown here is derived from an EMBL/GenBank/DDBJ whole genome shotgun (WGS) entry which is preliminary data.</text>
</comment>